<organism evidence="1 2">
    <name type="scientific">Acinetobacter bohemicus ANC 3994</name>
    <dbReference type="NCBI Taxonomy" id="1217715"/>
    <lineage>
        <taxon>Bacteria</taxon>
        <taxon>Pseudomonadati</taxon>
        <taxon>Pseudomonadota</taxon>
        <taxon>Gammaproteobacteria</taxon>
        <taxon>Moraxellales</taxon>
        <taxon>Moraxellaceae</taxon>
        <taxon>Acinetobacter</taxon>
    </lineage>
</organism>
<dbReference type="EMBL" id="APOH01000012">
    <property type="protein sequence ID" value="ENU20007.1"/>
    <property type="molecule type" value="Genomic_DNA"/>
</dbReference>
<comment type="caution">
    <text evidence="1">The sequence shown here is derived from an EMBL/GenBank/DDBJ whole genome shotgun (WGS) entry which is preliminary data.</text>
</comment>
<reference evidence="1 2" key="1">
    <citation type="submission" date="2013-02" db="EMBL/GenBank/DDBJ databases">
        <title>The Genome Sequence of Acinetobacter sp. ANC 3994.</title>
        <authorList>
            <consortium name="The Broad Institute Genome Sequencing Platform"/>
            <consortium name="The Broad Institute Genome Sequencing Center for Infectious Disease"/>
            <person name="Cerqueira G."/>
            <person name="Feldgarden M."/>
            <person name="Courvalin P."/>
            <person name="Perichon B."/>
            <person name="Grillot-Courvalin C."/>
            <person name="Clermont D."/>
            <person name="Rocha E."/>
            <person name="Yoon E.-J."/>
            <person name="Nemec A."/>
            <person name="Walker B."/>
            <person name="Young S.K."/>
            <person name="Zeng Q."/>
            <person name="Gargeya S."/>
            <person name="Fitzgerald M."/>
            <person name="Haas B."/>
            <person name="Abouelleil A."/>
            <person name="Alvarado L."/>
            <person name="Arachchi H.M."/>
            <person name="Berlin A.M."/>
            <person name="Chapman S.B."/>
            <person name="Dewar J."/>
            <person name="Goldberg J."/>
            <person name="Griggs A."/>
            <person name="Gujja S."/>
            <person name="Hansen M."/>
            <person name="Howarth C."/>
            <person name="Imamovic A."/>
            <person name="Larimer J."/>
            <person name="McCowan C."/>
            <person name="Murphy C."/>
            <person name="Neiman D."/>
            <person name="Pearson M."/>
            <person name="Priest M."/>
            <person name="Roberts A."/>
            <person name="Saif S."/>
            <person name="Shea T."/>
            <person name="Sisk P."/>
            <person name="Sykes S."/>
            <person name="Wortman J."/>
            <person name="Nusbaum C."/>
            <person name="Birren B."/>
        </authorList>
    </citation>
    <scope>NUCLEOTIDE SEQUENCE [LARGE SCALE GENOMIC DNA]</scope>
    <source>
        <strain evidence="1 2">ANC 3994</strain>
    </source>
</reference>
<proteinExistence type="predicted"/>
<dbReference type="eggNOG" id="ENOG5032AC0">
    <property type="taxonomic scope" value="Bacteria"/>
</dbReference>
<dbReference type="Proteomes" id="UP000013086">
    <property type="component" value="Unassembled WGS sequence"/>
</dbReference>
<evidence type="ECO:0000313" key="2">
    <source>
        <dbReference type="Proteomes" id="UP000013086"/>
    </source>
</evidence>
<dbReference type="AlphaFoldDB" id="N8QDT2"/>
<dbReference type="PATRIC" id="fig|1217715.3.peg.1596"/>
<dbReference type="HOGENOM" id="CLU_188113_0_0_6"/>
<name>N8QDT2_9GAMM</name>
<gene>
    <name evidence="1" type="ORF">F994_01635</name>
</gene>
<sequence>MLVKLVKQAANHVIIATHSGHCWGSDMEKIIIELLKPITLKKENCHPLIFEEGTVLKVIMHTPKGLLVCDDSNFNFTVSLNDKNKVWREL</sequence>
<evidence type="ECO:0000313" key="1">
    <source>
        <dbReference type="EMBL" id="ENU20007.1"/>
    </source>
</evidence>
<accession>N8QDT2</accession>
<protein>
    <submittedName>
        <fullName evidence="1">Uncharacterized protein</fullName>
    </submittedName>
</protein>